<dbReference type="EMBL" id="SJPJ01000002">
    <property type="protein sequence ID" value="TWT76434.1"/>
    <property type="molecule type" value="Genomic_DNA"/>
</dbReference>
<accession>A0A5C5YNG0</accession>
<dbReference type="AlphaFoldDB" id="A0A5C5YNG0"/>
<dbReference type="GO" id="GO:0019867">
    <property type="term" value="C:outer membrane"/>
    <property type="evidence" value="ECO:0007669"/>
    <property type="project" value="InterPro"/>
</dbReference>
<evidence type="ECO:0000313" key="2">
    <source>
        <dbReference type="Proteomes" id="UP000315010"/>
    </source>
</evidence>
<evidence type="ECO:0008006" key="3">
    <source>
        <dbReference type="Google" id="ProtNLM"/>
    </source>
</evidence>
<reference evidence="1 2" key="1">
    <citation type="submission" date="2019-02" db="EMBL/GenBank/DDBJ databases">
        <title>Deep-cultivation of Planctomycetes and their phenomic and genomic characterization uncovers novel biology.</title>
        <authorList>
            <person name="Wiegand S."/>
            <person name="Jogler M."/>
            <person name="Boedeker C."/>
            <person name="Pinto D."/>
            <person name="Vollmers J."/>
            <person name="Rivas-Marin E."/>
            <person name="Kohn T."/>
            <person name="Peeters S.H."/>
            <person name="Heuer A."/>
            <person name="Rast P."/>
            <person name="Oberbeckmann S."/>
            <person name="Bunk B."/>
            <person name="Jeske O."/>
            <person name="Meyerdierks A."/>
            <person name="Storesund J.E."/>
            <person name="Kallscheuer N."/>
            <person name="Luecker S."/>
            <person name="Lage O.M."/>
            <person name="Pohl T."/>
            <person name="Merkel B.J."/>
            <person name="Hornburger P."/>
            <person name="Mueller R.-W."/>
            <person name="Bruemmer F."/>
            <person name="Labrenz M."/>
            <person name="Spormann A.M."/>
            <person name="Op Den Camp H."/>
            <person name="Overmann J."/>
            <person name="Amann R."/>
            <person name="Jetten M.S.M."/>
            <person name="Mascher T."/>
            <person name="Medema M.H."/>
            <person name="Devos D.P."/>
            <person name="Kaster A.-K."/>
            <person name="Ovreas L."/>
            <person name="Rohde M."/>
            <person name="Galperin M.Y."/>
            <person name="Jogler C."/>
        </authorList>
    </citation>
    <scope>NUCLEOTIDE SEQUENCE [LARGE SCALE GENOMIC DNA]</scope>
    <source>
        <strain evidence="1 2">CA13</strain>
    </source>
</reference>
<keyword evidence="2" id="KW-1185">Reference proteome</keyword>
<protein>
    <recommendedName>
        <fullName evidence="3">Lipopolysaccharide-assembly</fullName>
    </recommendedName>
</protein>
<dbReference type="Proteomes" id="UP000315010">
    <property type="component" value="Unassembled WGS sequence"/>
</dbReference>
<proteinExistence type="predicted"/>
<sequence>MIPIALTRRTYHGLAFAAVGFTLWLSGGCALYQYGPSSLYRSDIKTVHVPIVRNRTFRHDLGVRLTEAVVREIELRTPYKVTGDPNADSSLLIEFNAESKGVLTETASDDPRALDMSVSVQANWMSRQGELLMQNTVVPNSGTLIAFGQTARFVPEAGQSVDTAVQDAIEKLASRIVSQMEFRW</sequence>
<evidence type="ECO:0000313" key="1">
    <source>
        <dbReference type="EMBL" id="TWT76434.1"/>
    </source>
</evidence>
<comment type="caution">
    <text evidence="1">The sequence shown here is derived from an EMBL/GenBank/DDBJ whole genome shotgun (WGS) entry which is preliminary data.</text>
</comment>
<dbReference type="OrthoDB" id="270268at2"/>
<gene>
    <name evidence="1" type="ORF">CA13_69280</name>
</gene>
<dbReference type="Pfam" id="PF04390">
    <property type="entry name" value="LptE"/>
    <property type="match status" value="1"/>
</dbReference>
<dbReference type="GO" id="GO:0043165">
    <property type="term" value="P:Gram-negative-bacterium-type cell outer membrane assembly"/>
    <property type="evidence" value="ECO:0007669"/>
    <property type="project" value="InterPro"/>
</dbReference>
<dbReference type="RefSeq" id="WP_146404207.1">
    <property type="nucleotide sequence ID" value="NZ_SJPJ01000002.1"/>
</dbReference>
<name>A0A5C5YNG0_9BACT</name>
<organism evidence="1 2">
    <name type="scientific">Novipirellula herctigrandis</name>
    <dbReference type="NCBI Taxonomy" id="2527986"/>
    <lineage>
        <taxon>Bacteria</taxon>
        <taxon>Pseudomonadati</taxon>
        <taxon>Planctomycetota</taxon>
        <taxon>Planctomycetia</taxon>
        <taxon>Pirellulales</taxon>
        <taxon>Pirellulaceae</taxon>
        <taxon>Novipirellula</taxon>
    </lineage>
</organism>
<dbReference type="InterPro" id="IPR007485">
    <property type="entry name" value="LPS_assembly_LptE"/>
</dbReference>